<dbReference type="HAMAP" id="MF_00024">
    <property type="entry name" value="CobD_CbiB"/>
    <property type="match status" value="1"/>
</dbReference>
<sequence length="351" mass="38263">MIFWPVRWPGTWIWAAWRQSWGWNAPWYGPAMATDLLLLVAALILDLLVGDPSWLLHPTQVMGAGINLLERLLWRPGARPAYLISTGGILVVIIIGTTWAVTRVLLWLAGNISHWLEFVLAAWLLATTIAPRGLATAGRAIARALKAGDLGAARRQVGLIVGRDTDSLTAIGVTRATVETIAENTSDGVVAPLFYFFLGGVPLAMVYRAINTLDSMLGYKNERYLFFGRVAARLDDLANYVPARITGLAICVAAFFLGQGRRAWITMLRDARKHPSPNSGYPEAAMAGALGVQLGGLNYYQGIPSHRPLMGQALRELEPGDIDRAITLMAGATAIITMAGGVYLAFRIYWH</sequence>
<keyword evidence="5 9" id="KW-0169">Cobalamin biosynthesis</keyword>
<evidence type="ECO:0000256" key="3">
    <source>
        <dbReference type="ARBA" id="ARBA00006263"/>
    </source>
</evidence>
<dbReference type="NCBIfam" id="TIGR00380">
    <property type="entry name" value="cobal_cbiB"/>
    <property type="match status" value="1"/>
</dbReference>
<evidence type="ECO:0000256" key="7">
    <source>
        <dbReference type="ARBA" id="ARBA00022989"/>
    </source>
</evidence>
<accession>A0A0S6UF63</accession>
<dbReference type="Pfam" id="PF03186">
    <property type="entry name" value="CobD_Cbib"/>
    <property type="match status" value="1"/>
</dbReference>
<evidence type="ECO:0000256" key="5">
    <source>
        <dbReference type="ARBA" id="ARBA00022573"/>
    </source>
</evidence>
<evidence type="ECO:0000256" key="6">
    <source>
        <dbReference type="ARBA" id="ARBA00022692"/>
    </source>
</evidence>
<feature type="transmembrane region" description="Helical" evidence="9">
    <location>
        <begin position="189"/>
        <end position="210"/>
    </location>
</feature>
<comment type="subcellular location">
    <subcellularLocation>
        <location evidence="1 9">Cell membrane</location>
        <topology evidence="1 9">Multi-pass membrane protein</topology>
    </subcellularLocation>
</comment>
<proteinExistence type="inferred from homology"/>
<feature type="transmembrane region" description="Helical" evidence="9">
    <location>
        <begin position="237"/>
        <end position="258"/>
    </location>
</feature>
<dbReference type="InterPro" id="IPR004485">
    <property type="entry name" value="Cobalamin_biosynth_CobD/CbiB"/>
</dbReference>
<evidence type="ECO:0000313" key="10">
    <source>
        <dbReference type="EMBL" id="GAF26845.1"/>
    </source>
</evidence>
<gene>
    <name evidence="9" type="primary">cobD</name>
    <name evidence="10" type="ORF">MTY_2185</name>
</gene>
<evidence type="ECO:0000256" key="9">
    <source>
        <dbReference type="HAMAP-Rule" id="MF_00024"/>
    </source>
</evidence>
<feature type="transmembrane region" description="Helical" evidence="9">
    <location>
        <begin position="27"/>
        <end position="49"/>
    </location>
</feature>
<feature type="transmembrane region" description="Helical" evidence="9">
    <location>
        <begin position="81"/>
        <end position="109"/>
    </location>
</feature>
<keyword evidence="7 9" id="KW-1133">Transmembrane helix</keyword>
<dbReference type="GO" id="GO:0015420">
    <property type="term" value="F:ABC-type vitamin B12 transporter activity"/>
    <property type="evidence" value="ECO:0007669"/>
    <property type="project" value="UniProtKB-UniRule"/>
</dbReference>
<comment type="similarity">
    <text evidence="3 9">Belongs to the CobD/CbiB family.</text>
</comment>
<dbReference type="PANTHER" id="PTHR34308:SF1">
    <property type="entry name" value="COBALAMIN BIOSYNTHESIS PROTEIN CBIB"/>
    <property type="match status" value="1"/>
</dbReference>
<dbReference type="PANTHER" id="PTHR34308">
    <property type="entry name" value="COBALAMIN BIOSYNTHESIS PROTEIN CBIB"/>
    <property type="match status" value="1"/>
</dbReference>
<evidence type="ECO:0000256" key="4">
    <source>
        <dbReference type="ARBA" id="ARBA00022475"/>
    </source>
</evidence>
<evidence type="ECO:0000256" key="2">
    <source>
        <dbReference type="ARBA" id="ARBA00004953"/>
    </source>
</evidence>
<comment type="function">
    <text evidence="9">Converts cobyric acid to cobinamide by the addition of aminopropanol on the F carboxylic group.</text>
</comment>
<keyword evidence="8 9" id="KW-0472">Membrane</keyword>
<protein>
    <recommendedName>
        <fullName evidence="9">Cobalamin biosynthesis protein CobD</fullName>
    </recommendedName>
</protein>
<feature type="transmembrane region" description="Helical" evidence="9">
    <location>
        <begin position="115"/>
        <end position="135"/>
    </location>
</feature>
<dbReference type="Proteomes" id="UP000063718">
    <property type="component" value="Unassembled WGS sequence"/>
</dbReference>
<dbReference type="GO" id="GO:0048472">
    <property type="term" value="F:threonine-phosphate decarboxylase activity"/>
    <property type="evidence" value="ECO:0007669"/>
    <property type="project" value="InterPro"/>
</dbReference>
<keyword evidence="4 9" id="KW-1003">Cell membrane</keyword>
<evidence type="ECO:0000256" key="1">
    <source>
        <dbReference type="ARBA" id="ARBA00004651"/>
    </source>
</evidence>
<evidence type="ECO:0000256" key="8">
    <source>
        <dbReference type="ARBA" id="ARBA00023136"/>
    </source>
</evidence>
<dbReference type="EMBL" id="DF238840">
    <property type="protein sequence ID" value="GAF26845.1"/>
    <property type="molecule type" value="Genomic_DNA"/>
</dbReference>
<reference evidence="10" key="1">
    <citation type="journal article" date="2014" name="Gene">
        <title>Genome-guided analysis of transformation efficiency and carbon dioxide assimilation by Moorella thermoacetica Y72.</title>
        <authorList>
            <person name="Tsukahara K."/>
            <person name="Kita A."/>
            <person name="Nakashimada Y."/>
            <person name="Hoshino T."/>
            <person name="Murakami K."/>
        </authorList>
    </citation>
    <scope>NUCLEOTIDE SEQUENCE [LARGE SCALE GENOMIC DNA]</scope>
    <source>
        <strain evidence="10">Y72</strain>
    </source>
</reference>
<comment type="pathway">
    <text evidence="2 9">Cofactor biosynthesis; adenosylcobalamin biosynthesis.</text>
</comment>
<dbReference type="GO" id="GO:0009236">
    <property type="term" value="P:cobalamin biosynthetic process"/>
    <property type="evidence" value="ECO:0007669"/>
    <property type="project" value="UniProtKB-UniRule"/>
</dbReference>
<organism evidence="10">
    <name type="scientific">Moorella thermoacetica Y72</name>
    <dbReference type="NCBI Taxonomy" id="1325331"/>
    <lineage>
        <taxon>Bacteria</taxon>
        <taxon>Bacillati</taxon>
        <taxon>Bacillota</taxon>
        <taxon>Clostridia</taxon>
        <taxon>Neomoorellales</taxon>
        <taxon>Neomoorellaceae</taxon>
        <taxon>Neomoorella</taxon>
    </lineage>
</organism>
<dbReference type="UniPathway" id="UPA00148"/>
<dbReference type="AlphaFoldDB" id="A0A0S6UF63"/>
<name>A0A0S6UF63_NEOTH</name>
<feature type="transmembrane region" description="Helical" evidence="9">
    <location>
        <begin position="325"/>
        <end position="346"/>
    </location>
</feature>
<dbReference type="GO" id="GO:0005886">
    <property type="term" value="C:plasma membrane"/>
    <property type="evidence" value="ECO:0007669"/>
    <property type="project" value="UniProtKB-SubCell"/>
</dbReference>
<keyword evidence="6 9" id="KW-0812">Transmembrane</keyword>